<dbReference type="Pfam" id="PF13685">
    <property type="entry name" value="Fe-ADH_2"/>
    <property type="match status" value="1"/>
</dbReference>
<organism evidence="10 11">
    <name type="scientific">Alkalibaculum sporogenes</name>
    <dbReference type="NCBI Taxonomy" id="2655001"/>
    <lineage>
        <taxon>Bacteria</taxon>
        <taxon>Bacillati</taxon>
        <taxon>Bacillota</taxon>
        <taxon>Clostridia</taxon>
        <taxon>Eubacteriales</taxon>
        <taxon>Eubacteriaceae</taxon>
        <taxon>Alkalibaculum</taxon>
    </lineage>
</organism>
<accession>A0A6A7K6Z7</accession>
<evidence type="ECO:0000313" key="10">
    <source>
        <dbReference type="EMBL" id="MPW25122.1"/>
    </source>
</evidence>
<dbReference type="GO" id="GO:0016614">
    <property type="term" value="F:oxidoreductase activity, acting on CH-OH group of donors"/>
    <property type="evidence" value="ECO:0007669"/>
    <property type="project" value="InterPro"/>
</dbReference>
<proteinExistence type="predicted"/>
<evidence type="ECO:0000256" key="6">
    <source>
        <dbReference type="ARBA" id="ARBA00023027"/>
    </source>
</evidence>
<keyword evidence="2" id="KW-0444">Lipid biosynthesis</keyword>
<dbReference type="RefSeq" id="WP_152802303.1">
    <property type="nucleotide sequence ID" value="NZ_WHNX01000006.1"/>
</dbReference>
<dbReference type="Proteomes" id="UP000440004">
    <property type="component" value="Unassembled WGS sequence"/>
</dbReference>
<gene>
    <name evidence="10" type="ORF">GC105_04880</name>
</gene>
<dbReference type="Gene3D" id="1.20.1090.10">
    <property type="entry name" value="Dehydroquinate synthase-like - alpha domain"/>
    <property type="match status" value="1"/>
</dbReference>
<dbReference type="Gene3D" id="3.40.50.1970">
    <property type="match status" value="1"/>
</dbReference>
<evidence type="ECO:0000256" key="5">
    <source>
        <dbReference type="ARBA" id="ARBA00023002"/>
    </source>
</evidence>
<sequence length="397" mass="44328">MTDLNTLLNKEILCDCGKTHQVEIKEVDFEFKPEDIVHICDKHFKGKHVLIVADKHTYEQINKSIYEIMEKSDFIISILEFDDKKLIPDEKAVGTILMTTDRSICGIISIGSGTINDLSRLVGDRVKVPVVTIATAPSMDGYAAAGSSLMYKGVKKTIKGSTVTAIYGKVDVIKDCPYELIQAGFGDIIGKKTALADWVLSKHINDEYWCDATVKLVEESADLCIRDASKITHRDPIAIKNLIDALVLSGICMALVDDTRPASGSEHLVSHYMVMKAIENGDLPPSHGITVGFGTLVATVLYEYLLQCEPFKNLDNASVINDAVKKYLPRKEDVIKWLETIGLSINPKDYNLNEDLLREIVNKAGFIRERYTIFSLLHSLDVLDDAGEYLIQYFYKK</sequence>
<keyword evidence="11" id="KW-1185">Reference proteome</keyword>
<name>A0A6A7K6Z7_9FIRM</name>
<protein>
    <submittedName>
        <fullName evidence="10">Iron-containing alcohol dehydrogenase</fullName>
    </submittedName>
</protein>
<dbReference type="PANTHER" id="PTHR43616:SF5">
    <property type="entry name" value="GLYCEROL DEHYDROGENASE 1"/>
    <property type="match status" value="1"/>
</dbReference>
<evidence type="ECO:0000256" key="7">
    <source>
        <dbReference type="ARBA" id="ARBA00023098"/>
    </source>
</evidence>
<evidence type="ECO:0000313" key="11">
    <source>
        <dbReference type="Proteomes" id="UP000440004"/>
    </source>
</evidence>
<dbReference type="PANTHER" id="PTHR43616">
    <property type="entry name" value="GLYCEROL DEHYDROGENASE"/>
    <property type="match status" value="1"/>
</dbReference>
<evidence type="ECO:0000256" key="3">
    <source>
        <dbReference type="ARBA" id="ARBA00022723"/>
    </source>
</evidence>
<reference evidence="10 11" key="1">
    <citation type="submission" date="2019-10" db="EMBL/GenBank/DDBJ databases">
        <title>Alkalibaculum tamaniensis sp.nov., a new alkaliphilic acetogen, isolated on methoxylated aromatics from a mud volcano.</title>
        <authorList>
            <person name="Khomyakova M.A."/>
            <person name="Merkel A.Y."/>
            <person name="Bonch-Osmolovskaya E.A."/>
            <person name="Slobodkin A.I."/>
        </authorList>
    </citation>
    <scope>NUCLEOTIDE SEQUENCE [LARGE SCALE GENOMIC DNA]</scope>
    <source>
        <strain evidence="10 11">M08DMB</strain>
    </source>
</reference>
<dbReference type="AlphaFoldDB" id="A0A6A7K6Z7"/>
<evidence type="ECO:0000256" key="4">
    <source>
        <dbReference type="ARBA" id="ARBA00022857"/>
    </source>
</evidence>
<keyword evidence="3" id="KW-0479">Metal-binding</keyword>
<keyword evidence="5" id="KW-0560">Oxidoreductase</keyword>
<keyword evidence="4" id="KW-0521">NADP</keyword>
<dbReference type="GO" id="GO:0008654">
    <property type="term" value="P:phospholipid biosynthetic process"/>
    <property type="evidence" value="ECO:0007669"/>
    <property type="project" value="UniProtKB-KW"/>
</dbReference>
<evidence type="ECO:0000256" key="9">
    <source>
        <dbReference type="ARBA" id="ARBA00023264"/>
    </source>
</evidence>
<keyword evidence="6" id="KW-0520">NAD</keyword>
<dbReference type="GO" id="GO:0005829">
    <property type="term" value="C:cytosol"/>
    <property type="evidence" value="ECO:0007669"/>
    <property type="project" value="TreeGrafter"/>
</dbReference>
<dbReference type="CDD" id="cd08175">
    <property type="entry name" value="G1PDH"/>
    <property type="match status" value="1"/>
</dbReference>
<dbReference type="EMBL" id="WHNX01000006">
    <property type="protein sequence ID" value="MPW25122.1"/>
    <property type="molecule type" value="Genomic_DNA"/>
</dbReference>
<evidence type="ECO:0000256" key="2">
    <source>
        <dbReference type="ARBA" id="ARBA00022516"/>
    </source>
</evidence>
<keyword evidence="8" id="KW-0594">Phospholipid biosynthesis</keyword>
<comment type="caution">
    <text evidence="10">The sequence shown here is derived from an EMBL/GenBank/DDBJ whole genome shotgun (WGS) entry which is preliminary data.</text>
</comment>
<evidence type="ECO:0000256" key="1">
    <source>
        <dbReference type="ARBA" id="ARBA00022490"/>
    </source>
</evidence>
<evidence type="ECO:0000256" key="8">
    <source>
        <dbReference type="ARBA" id="ARBA00023209"/>
    </source>
</evidence>
<keyword evidence="7" id="KW-0443">Lipid metabolism</keyword>
<dbReference type="InterPro" id="IPR016205">
    <property type="entry name" value="Glycerol_DH"/>
</dbReference>
<keyword evidence="9" id="KW-1208">Phospholipid metabolism</keyword>
<dbReference type="InterPro" id="IPR032837">
    <property type="entry name" value="G1PDH"/>
</dbReference>
<keyword evidence="1" id="KW-0963">Cytoplasm</keyword>
<dbReference type="GO" id="GO:0046872">
    <property type="term" value="F:metal ion binding"/>
    <property type="evidence" value="ECO:0007669"/>
    <property type="project" value="UniProtKB-KW"/>
</dbReference>
<dbReference type="SUPFAM" id="SSF56796">
    <property type="entry name" value="Dehydroquinate synthase-like"/>
    <property type="match status" value="1"/>
</dbReference>